<evidence type="ECO:0000313" key="7">
    <source>
        <dbReference type="Proteomes" id="UP001642483"/>
    </source>
</evidence>
<dbReference type="SUPFAM" id="SSF49265">
    <property type="entry name" value="Fibronectin type III"/>
    <property type="match status" value="1"/>
</dbReference>
<accession>A0ABP0G0R4</accession>
<keyword evidence="3" id="KW-1133">Transmembrane helix</keyword>
<keyword evidence="3" id="KW-0812">Transmembrane</keyword>
<feature type="transmembrane region" description="Helical" evidence="3">
    <location>
        <begin position="366"/>
        <end position="389"/>
    </location>
</feature>
<dbReference type="Gene3D" id="2.60.40.10">
    <property type="entry name" value="Immunoglobulins"/>
    <property type="match status" value="2"/>
</dbReference>
<dbReference type="InterPro" id="IPR013783">
    <property type="entry name" value="Ig-like_fold"/>
</dbReference>
<evidence type="ECO:0000256" key="3">
    <source>
        <dbReference type="SAM" id="Phobius"/>
    </source>
</evidence>
<dbReference type="InterPro" id="IPR036116">
    <property type="entry name" value="FN3_sf"/>
</dbReference>
<dbReference type="CDD" id="cd00063">
    <property type="entry name" value="FN3"/>
    <property type="match status" value="2"/>
</dbReference>
<dbReference type="SMART" id="SM00060">
    <property type="entry name" value="FN3"/>
    <property type="match status" value="3"/>
</dbReference>
<feature type="domain" description="Fibronectin type-III" evidence="5">
    <location>
        <begin position="217"/>
        <end position="308"/>
    </location>
</feature>
<evidence type="ECO:0000256" key="1">
    <source>
        <dbReference type="ARBA" id="ARBA00022737"/>
    </source>
</evidence>
<dbReference type="InterPro" id="IPR003961">
    <property type="entry name" value="FN3_dom"/>
</dbReference>
<keyword evidence="7" id="KW-1185">Reference proteome</keyword>
<keyword evidence="1" id="KW-0677">Repeat</keyword>
<dbReference type="PANTHER" id="PTHR46708">
    <property type="entry name" value="TENASCIN"/>
    <property type="match status" value="1"/>
</dbReference>
<feature type="signal peptide" evidence="4">
    <location>
        <begin position="1"/>
        <end position="18"/>
    </location>
</feature>
<comment type="caution">
    <text evidence="6">The sequence shown here is derived from an EMBL/GenBank/DDBJ whole genome shotgun (WGS) entry which is preliminary data.</text>
</comment>
<dbReference type="Pfam" id="PF00041">
    <property type="entry name" value="fn3"/>
    <property type="match status" value="2"/>
</dbReference>
<proteinExistence type="predicted"/>
<feature type="region of interest" description="Disordered" evidence="2">
    <location>
        <begin position="324"/>
        <end position="356"/>
    </location>
</feature>
<name>A0ABP0G0R4_CLALP</name>
<evidence type="ECO:0000313" key="6">
    <source>
        <dbReference type="EMBL" id="CAK8684483.1"/>
    </source>
</evidence>
<dbReference type="PANTHER" id="PTHR46708:SF2">
    <property type="entry name" value="FIBRONECTIN TYPE-III DOMAIN-CONTAINING PROTEIN"/>
    <property type="match status" value="1"/>
</dbReference>
<reference evidence="6 7" key="1">
    <citation type="submission" date="2024-02" db="EMBL/GenBank/DDBJ databases">
        <authorList>
            <person name="Daric V."/>
            <person name="Darras S."/>
        </authorList>
    </citation>
    <scope>NUCLEOTIDE SEQUENCE [LARGE SCALE GENOMIC DNA]</scope>
</reference>
<dbReference type="InterPro" id="IPR050991">
    <property type="entry name" value="ECM_Regulatory_Proteins"/>
</dbReference>
<sequence>MTQQAVIYFLLYSTFAMARVRPPTGLTRSGILSTEFTMVWDVVDDVNYKIAVVEYLSTTSRNINRPPNTTDVLPPFRVNQTTVGDAIRPNTNHNIFLFAINPTNFSDFSRTVFNRLTTAPSAPVDVRATRTKPTQFRVSWRHRNLGPGYHNVRRYSVVYGASDGQIWRKSTANRVSYLDVRNVTANTNYSIKVYGQIRRGVRTDDSSSITVTTVFGKPPSPILTSVTSSNIAVRWSAPDAGGGATNIIAYVISWDHEHHKGLKVIFDTNTATIGGLSPNTSYSVTLAARSSAGDGDSSDPTVVNTKSIDEIMETSIPAIQCRTEASTSSIKQTNPPQNTLTNSQKSTPSPNGARERILAKPSSNPVVPITIVLVCCVLIGLLAGVVYLYRRKKKMQDDHFQIILSNMEDEQ</sequence>
<keyword evidence="3" id="KW-0472">Membrane</keyword>
<dbReference type="PROSITE" id="PS50853">
    <property type="entry name" value="FN3"/>
    <property type="match status" value="2"/>
</dbReference>
<protein>
    <recommendedName>
        <fullName evidence="5">Fibronectin type-III domain-containing protein</fullName>
    </recommendedName>
</protein>
<gene>
    <name evidence="6" type="ORF">CVLEPA_LOCUS15462</name>
</gene>
<dbReference type="EMBL" id="CAWYQH010000097">
    <property type="protein sequence ID" value="CAK8684483.1"/>
    <property type="molecule type" value="Genomic_DNA"/>
</dbReference>
<evidence type="ECO:0000256" key="4">
    <source>
        <dbReference type="SAM" id="SignalP"/>
    </source>
</evidence>
<feature type="compositionally biased region" description="Polar residues" evidence="2">
    <location>
        <begin position="324"/>
        <end position="350"/>
    </location>
</feature>
<feature type="domain" description="Fibronectin type-III" evidence="5">
    <location>
        <begin position="122"/>
        <end position="216"/>
    </location>
</feature>
<evidence type="ECO:0000259" key="5">
    <source>
        <dbReference type="PROSITE" id="PS50853"/>
    </source>
</evidence>
<evidence type="ECO:0000256" key="2">
    <source>
        <dbReference type="SAM" id="MobiDB-lite"/>
    </source>
</evidence>
<organism evidence="6 7">
    <name type="scientific">Clavelina lepadiformis</name>
    <name type="common">Light-bulb sea squirt</name>
    <name type="synonym">Ascidia lepadiformis</name>
    <dbReference type="NCBI Taxonomy" id="159417"/>
    <lineage>
        <taxon>Eukaryota</taxon>
        <taxon>Metazoa</taxon>
        <taxon>Chordata</taxon>
        <taxon>Tunicata</taxon>
        <taxon>Ascidiacea</taxon>
        <taxon>Aplousobranchia</taxon>
        <taxon>Clavelinidae</taxon>
        <taxon>Clavelina</taxon>
    </lineage>
</organism>
<keyword evidence="4" id="KW-0732">Signal</keyword>
<feature type="chain" id="PRO_5045513803" description="Fibronectin type-III domain-containing protein" evidence="4">
    <location>
        <begin position="19"/>
        <end position="411"/>
    </location>
</feature>
<dbReference type="Proteomes" id="UP001642483">
    <property type="component" value="Unassembled WGS sequence"/>
</dbReference>